<feature type="region of interest" description="Disordered" evidence="1">
    <location>
        <begin position="122"/>
        <end position="180"/>
    </location>
</feature>
<feature type="compositionally biased region" description="Pro residues" evidence="1">
    <location>
        <begin position="212"/>
        <end position="221"/>
    </location>
</feature>
<accession>A0A914A2D4</accession>
<protein>
    <submittedName>
        <fullName evidence="2">Uncharacterized protein</fullName>
    </submittedName>
</protein>
<evidence type="ECO:0000313" key="2">
    <source>
        <dbReference type="EnsemblMetazoa" id="XP_038057997.1"/>
    </source>
</evidence>
<feature type="compositionally biased region" description="Pro residues" evidence="1">
    <location>
        <begin position="161"/>
        <end position="173"/>
    </location>
</feature>
<feature type="region of interest" description="Disordered" evidence="1">
    <location>
        <begin position="294"/>
        <end position="314"/>
    </location>
</feature>
<feature type="region of interest" description="Disordered" evidence="1">
    <location>
        <begin position="194"/>
        <end position="276"/>
    </location>
</feature>
<dbReference type="PANTHER" id="PTHR36867">
    <property type="entry name" value="MCG131172, ISOFORM CRA_A"/>
    <property type="match status" value="1"/>
</dbReference>
<dbReference type="GeneID" id="119729495"/>
<dbReference type="EnsemblMetazoa" id="XM_038202079.1">
    <property type="protein sequence ID" value="XP_038058007.1"/>
    <property type="gene ID" value="LOC119729495"/>
</dbReference>
<dbReference type="Proteomes" id="UP000887568">
    <property type="component" value="Unplaced"/>
</dbReference>
<reference evidence="2" key="1">
    <citation type="submission" date="2022-11" db="UniProtKB">
        <authorList>
            <consortium name="EnsemblMetazoa"/>
        </authorList>
    </citation>
    <scope>IDENTIFICATION</scope>
</reference>
<feature type="compositionally biased region" description="Pro residues" evidence="1">
    <location>
        <begin position="195"/>
        <end position="204"/>
    </location>
</feature>
<evidence type="ECO:0000313" key="3">
    <source>
        <dbReference type="Proteomes" id="UP000887568"/>
    </source>
</evidence>
<evidence type="ECO:0000256" key="1">
    <source>
        <dbReference type="SAM" id="MobiDB-lite"/>
    </source>
</evidence>
<dbReference type="EnsemblMetazoa" id="XM_038202069.1">
    <property type="protein sequence ID" value="XP_038057997.1"/>
    <property type="gene ID" value="LOC119729495"/>
</dbReference>
<dbReference type="RefSeq" id="XP_038058007.1">
    <property type="nucleotide sequence ID" value="XM_038202079.1"/>
</dbReference>
<feature type="compositionally biased region" description="Basic residues" evidence="1">
    <location>
        <begin position="301"/>
        <end position="310"/>
    </location>
</feature>
<dbReference type="OrthoDB" id="9836384at2759"/>
<sequence>MMESYSEYDEPKAMVHTYCQQIAPAQYEKHGAIETEKALRDLMDYLEMNPSAYKKVLVRQKQEEAENAGIFSYVKCKFLATVRGPDYMEDAVSNDETLFKIGQLQHELAKVYDYGQEANKSKKRFSRRIAAKKAAARNKENTTPANFKRPNKVSSSSKRTAPPPPAYPPPPVSSPATSGDDDVFVKSVLAITPCRRPPIHPPSSTPSVDCSIPPPPPPPPANVNRTGPLKERINNQVSLESPTYKSTPIKPGATPNTPRTPGIHSELKRYGSSTSLSSIASVHDELRSFDKTRLKSVSTKTSKRSPRSKSLKTPLTARKRVLSASIVRASITDVCGISTISAFNQQMVDKFRNARSPVTAVNSPASSFNSPTGFTP</sequence>
<dbReference type="RefSeq" id="XP_038057997.1">
    <property type="nucleotide sequence ID" value="XM_038202069.1"/>
</dbReference>
<name>A0A914A2D4_PATMI</name>
<dbReference type="PANTHER" id="PTHR36867:SF1">
    <property type="entry name" value="RIKEN CDNA 2610318N02 GENE"/>
    <property type="match status" value="1"/>
</dbReference>
<dbReference type="AlphaFoldDB" id="A0A914A2D4"/>
<keyword evidence="3" id="KW-1185">Reference proteome</keyword>
<organism evidence="2 3">
    <name type="scientific">Patiria miniata</name>
    <name type="common">Bat star</name>
    <name type="synonym">Asterina miniata</name>
    <dbReference type="NCBI Taxonomy" id="46514"/>
    <lineage>
        <taxon>Eukaryota</taxon>
        <taxon>Metazoa</taxon>
        <taxon>Echinodermata</taxon>
        <taxon>Eleutherozoa</taxon>
        <taxon>Asterozoa</taxon>
        <taxon>Asteroidea</taxon>
        <taxon>Valvatacea</taxon>
        <taxon>Valvatida</taxon>
        <taxon>Asterinidae</taxon>
        <taxon>Patiria</taxon>
    </lineage>
</organism>
<dbReference type="OMA" id="NRRCKSI"/>
<proteinExistence type="predicted"/>
<feature type="compositionally biased region" description="Polar residues" evidence="1">
    <location>
        <begin position="234"/>
        <end position="246"/>
    </location>
</feature>
<feature type="compositionally biased region" description="Basic residues" evidence="1">
    <location>
        <begin position="122"/>
        <end position="136"/>
    </location>
</feature>